<keyword evidence="12" id="KW-0251">Elongation factor</keyword>
<comment type="caution">
    <text evidence="12">The sequence shown here is derived from an EMBL/GenBank/DDBJ whole genome shotgun (WGS) entry which is preliminary data.</text>
</comment>
<dbReference type="PANTHER" id="PTHR20934:SF0">
    <property type="entry name" value="TRANSCRIPTION ELONGATION FACTOR 1 HOMOLOG"/>
    <property type="match status" value="1"/>
</dbReference>
<keyword evidence="12" id="KW-0648">Protein biosynthesis</keyword>
<evidence type="ECO:0000256" key="10">
    <source>
        <dbReference type="RuleBase" id="RU364033"/>
    </source>
</evidence>
<dbReference type="GO" id="GO:0000993">
    <property type="term" value="F:RNA polymerase II complex binding"/>
    <property type="evidence" value="ECO:0007669"/>
    <property type="project" value="TreeGrafter"/>
</dbReference>
<accession>G4TEF4</accession>
<evidence type="ECO:0000256" key="7">
    <source>
        <dbReference type="ARBA" id="ARBA00023015"/>
    </source>
</evidence>
<dbReference type="OrthoDB" id="445983at2759"/>
<dbReference type="STRING" id="1109443.G4TEF4"/>
<sequence>MGKASVERQWANKLGERVEVQLCETRYNLDLTSTGIKQMGKRKKSSRKPGPSKKKEPLETTFACIFCHHEKSVACKIDKKELLGHLYCKICGQTFQTRANYLTEPVDIFADWIDASEAASKLNSQSIRTPISPTAPNAGPSRSSRHVAQDEEERPTRRYVEADSDDD</sequence>
<evidence type="ECO:0000256" key="1">
    <source>
        <dbReference type="ARBA" id="ARBA00003357"/>
    </source>
</evidence>
<dbReference type="Proteomes" id="UP000007148">
    <property type="component" value="Unassembled WGS sequence"/>
</dbReference>
<comment type="subcellular location">
    <subcellularLocation>
        <location evidence="2 10">Nucleus</location>
    </subcellularLocation>
</comment>
<gene>
    <name evidence="12" type="ORF">PIIN_03637</name>
</gene>
<dbReference type="OMA" id="NCDKCQA"/>
<dbReference type="EMBL" id="CAFZ01000061">
    <property type="protein sequence ID" value="CCA69697.1"/>
    <property type="molecule type" value="Genomic_DNA"/>
</dbReference>
<dbReference type="Gene3D" id="2.20.25.190">
    <property type="match status" value="1"/>
</dbReference>
<feature type="compositionally biased region" description="Polar residues" evidence="11">
    <location>
        <begin position="123"/>
        <end position="135"/>
    </location>
</feature>
<dbReference type="PANTHER" id="PTHR20934">
    <property type="entry name" value="TRANSCRIPTION ELONGATION FACTOR 1 HOMOLOG"/>
    <property type="match status" value="1"/>
</dbReference>
<reference evidence="12 13" key="1">
    <citation type="journal article" date="2011" name="PLoS Pathog.">
        <title>Endophytic Life Strategies Decoded by Genome and Transcriptome Analyses of the Mutualistic Root Symbiont Piriformospora indica.</title>
        <authorList>
            <person name="Zuccaro A."/>
            <person name="Lahrmann U."/>
            <person name="Guldener U."/>
            <person name="Langen G."/>
            <person name="Pfiffi S."/>
            <person name="Biedenkopf D."/>
            <person name="Wong P."/>
            <person name="Samans B."/>
            <person name="Grimm C."/>
            <person name="Basiewicz M."/>
            <person name="Murat C."/>
            <person name="Martin F."/>
            <person name="Kogel K.H."/>
        </authorList>
    </citation>
    <scope>NUCLEOTIDE SEQUENCE [LARGE SCALE GENOMIC DNA]</scope>
    <source>
        <strain evidence="12 13">DSM 11827</strain>
    </source>
</reference>
<keyword evidence="6 10" id="KW-0862">Zinc</keyword>
<keyword evidence="5 10" id="KW-0863">Zinc-finger</keyword>
<dbReference type="HOGENOM" id="CLU_105983_0_0_1"/>
<keyword evidence="4 10" id="KW-0479">Metal-binding</keyword>
<evidence type="ECO:0000313" key="13">
    <source>
        <dbReference type="Proteomes" id="UP000007148"/>
    </source>
</evidence>
<feature type="compositionally biased region" description="Basic residues" evidence="11">
    <location>
        <begin position="39"/>
        <end position="52"/>
    </location>
</feature>
<comment type="function">
    <text evidence="1 10">Transcription elongation factor implicated in the maintenance of proper chromatin structure in actively transcribed regions.</text>
</comment>
<dbReference type="InterPro" id="IPR007808">
    <property type="entry name" value="Elf1"/>
</dbReference>
<evidence type="ECO:0000256" key="11">
    <source>
        <dbReference type="SAM" id="MobiDB-lite"/>
    </source>
</evidence>
<feature type="region of interest" description="Disordered" evidence="11">
    <location>
        <begin position="37"/>
        <end position="56"/>
    </location>
</feature>
<keyword evidence="13" id="KW-1185">Reference proteome</keyword>
<proteinExistence type="inferred from homology"/>
<evidence type="ECO:0000256" key="4">
    <source>
        <dbReference type="ARBA" id="ARBA00022723"/>
    </source>
</evidence>
<dbReference type="InterPro" id="IPR038567">
    <property type="entry name" value="T_Elf1_sf"/>
</dbReference>
<evidence type="ECO:0000313" key="12">
    <source>
        <dbReference type="EMBL" id="CCA69697.1"/>
    </source>
</evidence>
<feature type="region of interest" description="Disordered" evidence="11">
    <location>
        <begin position="123"/>
        <end position="167"/>
    </location>
</feature>
<name>G4TEF4_SERID</name>
<dbReference type="Pfam" id="PF05129">
    <property type="entry name" value="Zn_ribbon_Elf1"/>
    <property type="match status" value="1"/>
</dbReference>
<evidence type="ECO:0000256" key="5">
    <source>
        <dbReference type="ARBA" id="ARBA00022771"/>
    </source>
</evidence>
<evidence type="ECO:0000256" key="8">
    <source>
        <dbReference type="ARBA" id="ARBA00023163"/>
    </source>
</evidence>
<dbReference type="InParanoid" id="G4TEF4"/>
<dbReference type="eggNOG" id="KOG3214">
    <property type="taxonomic scope" value="Eukaryota"/>
</dbReference>
<evidence type="ECO:0000256" key="6">
    <source>
        <dbReference type="ARBA" id="ARBA00022833"/>
    </source>
</evidence>
<protein>
    <recommendedName>
        <fullName evidence="10">Transcription elongation factor 1 homolog</fullName>
    </recommendedName>
</protein>
<dbReference type="GO" id="GO:0008270">
    <property type="term" value="F:zinc ion binding"/>
    <property type="evidence" value="ECO:0007669"/>
    <property type="project" value="UniProtKB-KW"/>
</dbReference>
<comment type="similarity">
    <text evidence="3 10">Belongs to the ELOF1 family.</text>
</comment>
<evidence type="ECO:0000256" key="2">
    <source>
        <dbReference type="ARBA" id="ARBA00004123"/>
    </source>
</evidence>
<dbReference type="FunFam" id="2.20.25.190:FF:000001">
    <property type="entry name" value="Transcription elongation factor 1 homolog"/>
    <property type="match status" value="1"/>
</dbReference>
<dbReference type="GO" id="GO:0008023">
    <property type="term" value="C:transcription elongation factor complex"/>
    <property type="evidence" value="ECO:0007669"/>
    <property type="project" value="TreeGrafter"/>
</dbReference>
<organism evidence="12 13">
    <name type="scientific">Serendipita indica (strain DSM 11827)</name>
    <name type="common">Root endophyte fungus</name>
    <name type="synonym">Piriformospora indica</name>
    <dbReference type="NCBI Taxonomy" id="1109443"/>
    <lineage>
        <taxon>Eukaryota</taxon>
        <taxon>Fungi</taxon>
        <taxon>Dikarya</taxon>
        <taxon>Basidiomycota</taxon>
        <taxon>Agaricomycotina</taxon>
        <taxon>Agaricomycetes</taxon>
        <taxon>Sebacinales</taxon>
        <taxon>Serendipitaceae</taxon>
        <taxon>Serendipita</taxon>
    </lineage>
</organism>
<evidence type="ECO:0000256" key="3">
    <source>
        <dbReference type="ARBA" id="ARBA00009730"/>
    </source>
</evidence>
<dbReference type="SUPFAM" id="SSF57783">
    <property type="entry name" value="Zinc beta-ribbon"/>
    <property type="match status" value="1"/>
</dbReference>
<keyword evidence="9 10" id="KW-0539">Nucleus</keyword>
<dbReference type="AlphaFoldDB" id="G4TEF4"/>
<evidence type="ECO:0000256" key="9">
    <source>
        <dbReference type="ARBA" id="ARBA00023242"/>
    </source>
</evidence>
<dbReference type="GO" id="GO:0006368">
    <property type="term" value="P:transcription elongation by RNA polymerase II"/>
    <property type="evidence" value="ECO:0007669"/>
    <property type="project" value="TreeGrafter"/>
</dbReference>
<keyword evidence="8 10" id="KW-0804">Transcription</keyword>
<keyword evidence="7 10" id="KW-0805">Transcription regulation</keyword>
<dbReference type="GO" id="GO:0003746">
    <property type="term" value="F:translation elongation factor activity"/>
    <property type="evidence" value="ECO:0007669"/>
    <property type="project" value="UniProtKB-KW"/>
</dbReference>